<dbReference type="GeneID" id="106815379"/>
<dbReference type="Proteomes" id="UP000695022">
    <property type="component" value="Unplaced"/>
</dbReference>
<organism evidence="1 2">
    <name type="scientific">Priapulus caudatus</name>
    <name type="common">Priapulid worm</name>
    <dbReference type="NCBI Taxonomy" id="37621"/>
    <lineage>
        <taxon>Eukaryota</taxon>
        <taxon>Metazoa</taxon>
        <taxon>Ecdysozoa</taxon>
        <taxon>Scalidophora</taxon>
        <taxon>Priapulida</taxon>
        <taxon>Priapulimorpha</taxon>
        <taxon>Priapulimorphida</taxon>
        <taxon>Priapulidae</taxon>
        <taxon>Priapulus</taxon>
    </lineage>
</organism>
<accession>A0ABM1ESZ9</accession>
<dbReference type="PANTHER" id="PTHR33332">
    <property type="entry name" value="REVERSE TRANSCRIPTASE DOMAIN-CONTAINING PROTEIN"/>
    <property type="match status" value="1"/>
</dbReference>
<dbReference type="PRINTS" id="PR01345">
    <property type="entry name" value="CERVTRCPTASE"/>
</dbReference>
<evidence type="ECO:0000313" key="1">
    <source>
        <dbReference type="Proteomes" id="UP000695022"/>
    </source>
</evidence>
<evidence type="ECO:0000313" key="2">
    <source>
        <dbReference type="RefSeq" id="XP_014675320.1"/>
    </source>
</evidence>
<gene>
    <name evidence="2" type="primary">LOC106815379</name>
</gene>
<reference evidence="2" key="1">
    <citation type="submission" date="2025-08" db="UniProtKB">
        <authorList>
            <consortium name="RefSeq"/>
        </authorList>
    </citation>
    <scope>IDENTIFICATION</scope>
</reference>
<name>A0ABM1ESZ9_PRICU</name>
<sequence length="229" mass="27049">MHLGGNNEQFEYLMTDEAGTRRVLDEITEEKDLGIWINSDLKPTLQCTRAANKAMGVLRSIKKTFKYIDKRCFLILYKTFIRPHLEYCVQAWSPYYKKDMDLLEKVQRRATKLVHSIRNLEYERRLEILGLYSLEQRRERGDLIETYKILTDKENINSNQFFTLATGTTRGNPLKLFKNRSRLQLRQHFFSQRVVNAWNALPTFVVEAKTVNCFKNKLDLHWTDMGTGT</sequence>
<dbReference type="RefSeq" id="XP_014675320.1">
    <property type="nucleotide sequence ID" value="XM_014819834.1"/>
</dbReference>
<keyword evidence="1" id="KW-1185">Reference proteome</keyword>
<protein>
    <submittedName>
        <fullName evidence="2">Uncharacterized protein LOC106815379</fullName>
    </submittedName>
</protein>
<proteinExistence type="predicted"/>